<dbReference type="GO" id="GO:0005886">
    <property type="term" value="C:plasma membrane"/>
    <property type="evidence" value="ECO:0007669"/>
    <property type="project" value="UniProtKB-SubCell"/>
</dbReference>
<protein>
    <submittedName>
        <fullName evidence="9">Oligopeptide dipeptide ABC transporter ATPase</fullName>
    </submittedName>
</protein>
<dbReference type="PATRIC" id="fig|1423808.3.peg.1006"/>
<dbReference type="Proteomes" id="UP000051581">
    <property type="component" value="Unassembled WGS sequence"/>
</dbReference>
<dbReference type="GO" id="GO:0016887">
    <property type="term" value="F:ATP hydrolysis activity"/>
    <property type="evidence" value="ECO:0007669"/>
    <property type="project" value="InterPro"/>
</dbReference>
<dbReference type="PROSITE" id="PS50893">
    <property type="entry name" value="ABC_TRANSPORTER_2"/>
    <property type="match status" value="1"/>
</dbReference>
<dbReference type="InterPro" id="IPR013563">
    <property type="entry name" value="Oligopep_ABC_C"/>
</dbReference>
<dbReference type="FunFam" id="3.40.50.300:FF:000016">
    <property type="entry name" value="Oligopeptide ABC transporter ATP-binding component"/>
    <property type="match status" value="1"/>
</dbReference>
<dbReference type="Pfam" id="PF00005">
    <property type="entry name" value="ABC_tran"/>
    <property type="match status" value="1"/>
</dbReference>
<keyword evidence="6" id="KW-0067">ATP-binding</keyword>
<evidence type="ECO:0000256" key="4">
    <source>
        <dbReference type="ARBA" id="ARBA00022475"/>
    </source>
</evidence>
<dbReference type="PROSITE" id="PS00211">
    <property type="entry name" value="ABC_TRANSPORTER_1"/>
    <property type="match status" value="1"/>
</dbReference>
<dbReference type="Pfam" id="PF08352">
    <property type="entry name" value="oligo_HPY"/>
    <property type="match status" value="1"/>
</dbReference>
<evidence type="ECO:0000259" key="8">
    <source>
        <dbReference type="PROSITE" id="PS50893"/>
    </source>
</evidence>
<reference evidence="9 10" key="1">
    <citation type="journal article" date="2015" name="Genome Announc.">
        <title>Expanding the biotechnology potential of lactobacilli through comparative genomics of 213 strains and associated genera.</title>
        <authorList>
            <person name="Sun Z."/>
            <person name="Harris H.M."/>
            <person name="McCann A."/>
            <person name="Guo C."/>
            <person name="Argimon S."/>
            <person name="Zhang W."/>
            <person name="Yang X."/>
            <person name="Jeffery I.B."/>
            <person name="Cooney J.C."/>
            <person name="Kagawa T.F."/>
            <person name="Liu W."/>
            <person name="Song Y."/>
            <person name="Salvetti E."/>
            <person name="Wrobel A."/>
            <person name="Rasinkangas P."/>
            <person name="Parkhill J."/>
            <person name="Rea M.C."/>
            <person name="O'Sullivan O."/>
            <person name="Ritari J."/>
            <person name="Douillard F.P."/>
            <person name="Paul Ross R."/>
            <person name="Yang R."/>
            <person name="Briner A.E."/>
            <person name="Felis G.E."/>
            <person name="de Vos W.M."/>
            <person name="Barrangou R."/>
            <person name="Klaenhammer T.R."/>
            <person name="Caufield P.W."/>
            <person name="Cui Y."/>
            <person name="Zhang H."/>
            <person name="O'Toole P.W."/>
        </authorList>
    </citation>
    <scope>NUCLEOTIDE SEQUENCE [LARGE SCALE GENOMIC DNA]</scope>
    <source>
        <strain evidence="9 10">DSM 19904</strain>
    </source>
</reference>
<organism evidence="9 10">
    <name type="scientific">Lentilactobacillus sunkii DSM 19904</name>
    <dbReference type="NCBI Taxonomy" id="1423808"/>
    <lineage>
        <taxon>Bacteria</taxon>
        <taxon>Bacillati</taxon>
        <taxon>Bacillota</taxon>
        <taxon>Bacilli</taxon>
        <taxon>Lactobacillales</taxon>
        <taxon>Lactobacillaceae</taxon>
        <taxon>Lentilactobacillus</taxon>
    </lineage>
</organism>
<comment type="subcellular location">
    <subcellularLocation>
        <location evidence="1">Cell membrane</location>
        <topology evidence="1">Peripheral membrane protein</topology>
    </subcellularLocation>
</comment>
<dbReference type="OrthoDB" id="9802264at2"/>
<comment type="similarity">
    <text evidence="2">Belongs to the ABC transporter superfamily.</text>
</comment>
<dbReference type="RefSeq" id="WP_057823202.1">
    <property type="nucleotide sequence ID" value="NZ_AZEA01000002.1"/>
</dbReference>
<dbReference type="EMBL" id="AZEA01000002">
    <property type="protein sequence ID" value="KRK89412.1"/>
    <property type="molecule type" value="Genomic_DNA"/>
</dbReference>
<evidence type="ECO:0000256" key="5">
    <source>
        <dbReference type="ARBA" id="ARBA00022741"/>
    </source>
</evidence>
<dbReference type="PANTHER" id="PTHR43297:SF2">
    <property type="entry name" value="DIPEPTIDE TRANSPORT ATP-BINDING PROTEIN DPPD"/>
    <property type="match status" value="1"/>
</dbReference>
<evidence type="ECO:0000313" key="10">
    <source>
        <dbReference type="Proteomes" id="UP000051581"/>
    </source>
</evidence>
<evidence type="ECO:0000256" key="7">
    <source>
        <dbReference type="ARBA" id="ARBA00023136"/>
    </source>
</evidence>
<evidence type="ECO:0000256" key="3">
    <source>
        <dbReference type="ARBA" id="ARBA00022448"/>
    </source>
</evidence>
<keyword evidence="10" id="KW-1185">Reference proteome</keyword>
<dbReference type="PANTHER" id="PTHR43297">
    <property type="entry name" value="OLIGOPEPTIDE TRANSPORT ATP-BINDING PROTEIN APPD"/>
    <property type="match status" value="1"/>
</dbReference>
<evidence type="ECO:0000313" key="9">
    <source>
        <dbReference type="EMBL" id="KRK89412.1"/>
    </source>
</evidence>
<dbReference type="AlphaFoldDB" id="A0A0R1L871"/>
<name>A0A0R1L871_9LACO</name>
<evidence type="ECO:0000256" key="1">
    <source>
        <dbReference type="ARBA" id="ARBA00004202"/>
    </source>
</evidence>
<evidence type="ECO:0000256" key="2">
    <source>
        <dbReference type="ARBA" id="ARBA00005417"/>
    </source>
</evidence>
<gene>
    <name evidence="9" type="ORF">FD17_GL000996</name>
</gene>
<feature type="domain" description="ABC transporter" evidence="8">
    <location>
        <begin position="10"/>
        <end position="258"/>
    </location>
</feature>
<dbReference type="CDD" id="cd03257">
    <property type="entry name" value="ABC_NikE_OppD_transporters"/>
    <property type="match status" value="1"/>
</dbReference>
<dbReference type="NCBIfam" id="TIGR01727">
    <property type="entry name" value="oligo_HPY"/>
    <property type="match status" value="1"/>
</dbReference>
<dbReference type="InterPro" id="IPR003439">
    <property type="entry name" value="ABC_transporter-like_ATP-bd"/>
</dbReference>
<keyword evidence="3" id="KW-0813">Transport</keyword>
<keyword evidence="4" id="KW-1003">Cell membrane</keyword>
<keyword evidence="5" id="KW-0547">Nucleotide-binding</keyword>
<accession>A0A0R1L871</accession>
<dbReference type="Gene3D" id="3.40.50.300">
    <property type="entry name" value="P-loop containing nucleotide triphosphate hydrolases"/>
    <property type="match status" value="1"/>
</dbReference>
<comment type="caution">
    <text evidence="9">The sequence shown here is derived from an EMBL/GenBank/DDBJ whole genome shotgun (WGS) entry which is preliminary data.</text>
</comment>
<proteinExistence type="inferred from homology"/>
<dbReference type="GO" id="GO:0005524">
    <property type="term" value="F:ATP binding"/>
    <property type="evidence" value="ECO:0007669"/>
    <property type="project" value="UniProtKB-KW"/>
</dbReference>
<dbReference type="InterPro" id="IPR027417">
    <property type="entry name" value="P-loop_NTPase"/>
</dbReference>
<dbReference type="SMART" id="SM00382">
    <property type="entry name" value="AAA"/>
    <property type="match status" value="1"/>
</dbReference>
<dbReference type="InterPro" id="IPR003593">
    <property type="entry name" value="AAA+_ATPase"/>
</dbReference>
<dbReference type="SUPFAM" id="SSF52540">
    <property type="entry name" value="P-loop containing nucleoside triphosphate hydrolases"/>
    <property type="match status" value="1"/>
</dbReference>
<dbReference type="GO" id="GO:0015833">
    <property type="term" value="P:peptide transport"/>
    <property type="evidence" value="ECO:0007669"/>
    <property type="project" value="InterPro"/>
</dbReference>
<dbReference type="InterPro" id="IPR017871">
    <property type="entry name" value="ABC_transporter-like_CS"/>
</dbReference>
<evidence type="ECO:0000256" key="6">
    <source>
        <dbReference type="ARBA" id="ARBA00022840"/>
    </source>
</evidence>
<keyword evidence="7" id="KW-0472">Membrane</keyword>
<sequence length="365" mass="40688">MENDKDVLEVRNLKINFNTYAGTVKAIRDVSFDLRKGETLAIVGESGSGKTVTTRSIMGLNSPNAVIDSGTIMFKGQDLLKKSRKQMDQIRGRDIAEIFQDPMTSLDPTMKIGKQIAEPLIIHKGMKREKAYAQALEMMKLVGIENAEQRINNYPHQFSGGMRQRIVIAIALVNYPEILIADEPTTALDVTIQAQILDLMKELQAKTNTSIIFITHDLGVVAGMADRVAVMYAGKIVEYGTVDEIFYNPKHPYTWGLLNSMPTMDTSGTELPSIPGTPPDLLDPPVGDAFAARNKYALKIDTEKQPPFFKVSDTHYAATWLLDPRAPKVTPPAPIIERQKHYAELVHEELNKSKGNHVEEQEEQL</sequence>
<dbReference type="InterPro" id="IPR050388">
    <property type="entry name" value="ABC_Ni/Peptide_Import"/>
</dbReference>